<reference evidence="3 4" key="1">
    <citation type="submission" date="2020-04" db="EMBL/GenBank/DDBJ databases">
        <authorList>
            <person name="De Canck E."/>
        </authorList>
    </citation>
    <scope>NUCLEOTIDE SEQUENCE [LARGE SCALE GENOMIC DNA]</scope>
    <source>
        <strain evidence="3 4">LMG 7053</strain>
    </source>
</reference>
<proteinExistence type="predicted"/>
<organism evidence="3 4">
    <name type="scientific">Achromobacter ruhlandii</name>
    <dbReference type="NCBI Taxonomy" id="72557"/>
    <lineage>
        <taxon>Bacteria</taxon>
        <taxon>Pseudomonadati</taxon>
        <taxon>Pseudomonadota</taxon>
        <taxon>Betaproteobacteria</taxon>
        <taxon>Burkholderiales</taxon>
        <taxon>Alcaligenaceae</taxon>
        <taxon>Achromobacter</taxon>
    </lineage>
</organism>
<gene>
    <name evidence="3" type="primary">copB</name>
    <name evidence="3" type="ORF">LMG7053_03964</name>
</gene>
<comment type="caution">
    <text evidence="3">The sequence shown here is derived from an EMBL/GenBank/DDBJ whole genome shotgun (WGS) entry which is preliminary data.</text>
</comment>
<name>A0ABM8LYG0_9BURK</name>
<evidence type="ECO:0000256" key="2">
    <source>
        <dbReference type="SAM" id="SignalP"/>
    </source>
</evidence>
<feature type="signal peptide" evidence="2">
    <location>
        <begin position="1"/>
        <end position="35"/>
    </location>
</feature>
<evidence type="ECO:0000256" key="1">
    <source>
        <dbReference type="SAM" id="MobiDB-lite"/>
    </source>
</evidence>
<keyword evidence="2" id="KW-0732">Signal</keyword>
<dbReference type="EMBL" id="CADILJ010000041">
    <property type="protein sequence ID" value="CAB3953035.1"/>
    <property type="molecule type" value="Genomic_DNA"/>
</dbReference>
<keyword evidence="4" id="KW-1185">Reference proteome</keyword>
<feature type="region of interest" description="Disordered" evidence="1">
    <location>
        <begin position="34"/>
        <end position="144"/>
    </location>
</feature>
<evidence type="ECO:0000313" key="3">
    <source>
        <dbReference type="EMBL" id="CAB3953035.1"/>
    </source>
</evidence>
<sequence>MRNRTMRIPFPPVRHAALASALLAALAGQPALGQAAGDHAGMDHGSMPDMNPGGAPPQPAMPPGMDHSAMPGTNPGGAKPQPAMPPAMDHSAVPGMNHDGAKPQPAMPPAMDHSAMPGMDHGAPAAAPPVGSLPSSDGAGPRGYDSYGIHPHMMDKDASSRLLFDKFGWSRNRDGQNALEWDGRFWWGTATDRLVLKSEGERESGGGSEAKIEAFWSHAISPFWDLQLGARRDVGTGPKRNWAALGIEGVLPYNIEFETTAYAGPSGRTALAMKAEYDLLLTQRLIFTPEIEASAYGRNDPARGIGAGLSSGSLSLRLRYEVTRQFAPYVGVSFERKFGRTADYASAAGQGRSQAAVLAGVRFWF</sequence>
<protein>
    <submittedName>
        <fullName evidence="3">Copper resistance protein B</fullName>
    </submittedName>
</protein>
<evidence type="ECO:0000313" key="4">
    <source>
        <dbReference type="Proteomes" id="UP000494161"/>
    </source>
</evidence>
<accession>A0ABM8LYG0</accession>
<dbReference type="Pfam" id="PF05275">
    <property type="entry name" value="CopB"/>
    <property type="match status" value="1"/>
</dbReference>
<feature type="chain" id="PRO_5045035689" evidence="2">
    <location>
        <begin position="36"/>
        <end position="365"/>
    </location>
</feature>
<dbReference type="Proteomes" id="UP000494161">
    <property type="component" value="Unassembled WGS sequence"/>
</dbReference>
<dbReference type="InterPro" id="IPR007939">
    <property type="entry name" value="Cu-R_B_prcur"/>
</dbReference>